<keyword evidence="2" id="KW-1185">Reference proteome</keyword>
<reference evidence="1 2" key="1">
    <citation type="submission" date="2018-07" db="EMBL/GenBank/DDBJ databases">
        <title>A high quality draft genome assembly of the barn swallow (H. rustica rustica).</title>
        <authorList>
            <person name="Formenti G."/>
            <person name="Chiara M."/>
            <person name="Poveda L."/>
            <person name="Francoijs K.-J."/>
            <person name="Bonisoli-Alquati A."/>
            <person name="Canova L."/>
            <person name="Gianfranceschi L."/>
            <person name="Horner D.S."/>
            <person name="Saino N."/>
        </authorList>
    </citation>
    <scope>NUCLEOTIDE SEQUENCE [LARGE SCALE GENOMIC DNA]</scope>
    <source>
        <strain evidence="1">Chelidonia</strain>
        <tissue evidence="1">Blood</tissue>
    </source>
</reference>
<evidence type="ECO:0000313" key="2">
    <source>
        <dbReference type="Proteomes" id="UP000269221"/>
    </source>
</evidence>
<evidence type="ECO:0000313" key="1">
    <source>
        <dbReference type="EMBL" id="RMC17387.1"/>
    </source>
</evidence>
<gene>
    <name evidence="1" type="ORF">DUI87_05968</name>
</gene>
<dbReference type="AlphaFoldDB" id="A0A3M0LE18"/>
<comment type="caution">
    <text evidence="1">The sequence shown here is derived from an EMBL/GenBank/DDBJ whole genome shotgun (WGS) entry which is preliminary data.</text>
</comment>
<dbReference type="EMBL" id="QRBI01000099">
    <property type="protein sequence ID" value="RMC17387.1"/>
    <property type="molecule type" value="Genomic_DNA"/>
</dbReference>
<protein>
    <submittedName>
        <fullName evidence="1">Uncharacterized protein</fullName>
    </submittedName>
</protein>
<organism evidence="1 2">
    <name type="scientific">Hirundo rustica rustica</name>
    <dbReference type="NCBI Taxonomy" id="333673"/>
    <lineage>
        <taxon>Eukaryota</taxon>
        <taxon>Metazoa</taxon>
        <taxon>Chordata</taxon>
        <taxon>Craniata</taxon>
        <taxon>Vertebrata</taxon>
        <taxon>Euteleostomi</taxon>
        <taxon>Archelosauria</taxon>
        <taxon>Archosauria</taxon>
        <taxon>Dinosauria</taxon>
        <taxon>Saurischia</taxon>
        <taxon>Theropoda</taxon>
        <taxon>Coelurosauria</taxon>
        <taxon>Aves</taxon>
        <taxon>Neognathae</taxon>
        <taxon>Neoaves</taxon>
        <taxon>Telluraves</taxon>
        <taxon>Australaves</taxon>
        <taxon>Passeriformes</taxon>
        <taxon>Sylvioidea</taxon>
        <taxon>Hirundinidae</taxon>
        <taxon>Hirundo</taxon>
    </lineage>
</organism>
<dbReference type="Proteomes" id="UP000269221">
    <property type="component" value="Unassembled WGS sequence"/>
</dbReference>
<proteinExistence type="predicted"/>
<name>A0A3M0LE18_HIRRU</name>
<sequence length="98" mass="11009">MAEAQFRTLDLIKAEFGAGSIPEQQKTSHFNKYVPILRCKYWDVVSNFANDDHDGIAPVKKLTVHHGLDPPKHFVASAKIASHYSFPSQIIKHGDTYS</sequence>
<accession>A0A3M0LE18</accession>